<evidence type="ECO:0000256" key="2">
    <source>
        <dbReference type="ARBA" id="ARBA00006920"/>
    </source>
</evidence>
<dbReference type="PANTHER" id="PTHR31462:SF5">
    <property type="entry name" value="ENDOSOMAL_LYSOSOMAL PROTON CHANNEL TMEM175"/>
    <property type="match status" value="1"/>
</dbReference>
<protein>
    <recommendedName>
        <fullName evidence="16">DUF1211 domain-containing protein</fullName>
    </recommendedName>
</protein>
<keyword evidence="10 13" id="KW-0472">Membrane</keyword>
<evidence type="ECO:0000256" key="9">
    <source>
        <dbReference type="ARBA" id="ARBA00023065"/>
    </source>
</evidence>
<evidence type="ECO:0008006" key="16">
    <source>
        <dbReference type="Google" id="ProtNLM"/>
    </source>
</evidence>
<dbReference type="OrthoDB" id="7626281at2"/>
<dbReference type="Proteomes" id="UP000235346">
    <property type="component" value="Unassembled WGS sequence"/>
</dbReference>
<dbReference type="GO" id="GO:0005267">
    <property type="term" value="F:potassium channel activity"/>
    <property type="evidence" value="ECO:0007669"/>
    <property type="project" value="UniProtKB-KW"/>
</dbReference>
<keyword evidence="8 13" id="KW-1133">Transmembrane helix</keyword>
<keyword evidence="4" id="KW-0633">Potassium transport</keyword>
<keyword evidence="9" id="KW-0406">Ion transport</keyword>
<dbReference type="EMBL" id="PNRE01000033">
    <property type="protein sequence ID" value="PMR70297.1"/>
    <property type="molecule type" value="Genomic_DNA"/>
</dbReference>
<name>A0A2N7TQ34_9GAMM</name>
<keyword evidence="6" id="KW-0631">Potassium channel</keyword>
<evidence type="ECO:0000256" key="12">
    <source>
        <dbReference type="ARBA" id="ARBA00034430"/>
    </source>
</evidence>
<evidence type="ECO:0000256" key="10">
    <source>
        <dbReference type="ARBA" id="ARBA00023136"/>
    </source>
</evidence>
<dbReference type="Pfam" id="PF06736">
    <property type="entry name" value="TMEM175"/>
    <property type="match status" value="1"/>
</dbReference>
<evidence type="ECO:0000256" key="4">
    <source>
        <dbReference type="ARBA" id="ARBA00022538"/>
    </source>
</evidence>
<keyword evidence="15" id="KW-1185">Reference proteome</keyword>
<dbReference type="RefSeq" id="WP_102627195.1">
    <property type="nucleotide sequence ID" value="NZ_PDOH01000055.1"/>
</dbReference>
<feature type="transmembrane region" description="Helical" evidence="13">
    <location>
        <begin position="103"/>
        <end position="122"/>
    </location>
</feature>
<reference evidence="14 15" key="1">
    <citation type="submission" date="2018-01" db="EMBL/GenBank/DDBJ databases">
        <title>Halomonas endophytica sp. nov., isolated from storage liquid in the stems of Populus euphratica.</title>
        <authorList>
            <person name="Chen C."/>
        </authorList>
    </citation>
    <scope>NUCLEOTIDE SEQUENCE [LARGE SCALE GENOMIC DNA]</scope>
    <source>
        <strain evidence="14 15">DSM 26881</strain>
    </source>
</reference>
<comment type="caution">
    <text evidence="14">The sequence shown here is derived from an EMBL/GenBank/DDBJ whole genome shotgun (WGS) entry which is preliminary data.</text>
</comment>
<dbReference type="AlphaFoldDB" id="A0A2N7TQ34"/>
<evidence type="ECO:0000256" key="7">
    <source>
        <dbReference type="ARBA" id="ARBA00022958"/>
    </source>
</evidence>
<evidence type="ECO:0000256" key="1">
    <source>
        <dbReference type="ARBA" id="ARBA00004141"/>
    </source>
</evidence>
<keyword evidence="11" id="KW-0407">Ion channel</keyword>
<dbReference type="GO" id="GO:0015252">
    <property type="term" value="F:proton channel activity"/>
    <property type="evidence" value="ECO:0007669"/>
    <property type="project" value="InterPro"/>
</dbReference>
<comment type="catalytic activity">
    <reaction evidence="12">
        <text>K(+)(in) = K(+)(out)</text>
        <dbReference type="Rhea" id="RHEA:29463"/>
        <dbReference type="ChEBI" id="CHEBI:29103"/>
    </reaction>
</comment>
<dbReference type="PANTHER" id="PTHR31462">
    <property type="entry name" value="ENDOSOMAL/LYSOSOMAL POTASSIUM CHANNEL TMEM175"/>
    <property type="match status" value="1"/>
</dbReference>
<dbReference type="GO" id="GO:0016020">
    <property type="term" value="C:membrane"/>
    <property type="evidence" value="ECO:0007669"/>
    <property type="project" value="UniProtKB-SubCell"/>
</dbReference>
<evidence type="ECO:0000256" key="5">
    <source>
        <dbReference type="ARBA" id="ARBA00022692"/>
    </source>
</evidence>
<organism evidence="14 15">
    <name type="scientific">Halomonas heilongjiangensis</name>
    <dbReference type="NCBI Taxonomy" id="1387883"/>
    <lineage>
        <taxon>Bacteria</taxon>
        <taxon>Pseudomonadati</taxon>
        <taxon>Pseudomonadota</taxon>
        <taxon>Gammaproteobacteria</taxon>
        <taxon>Oceanospirillales</taxon>
        <taxon>Halomonadaceae</taxon>
        <taxon>Halomonas</taxon>
    </lineage>
</organism>
<keyword evidence="5 13" id="KW-0812">Transmembrane</keyword>
<accession>A0A2N7TQ34</accession>
<comment type="subcellular location">
    <subcellularLocation>
        <location evidence="1">Membrane</location>
        <topology evidence="1">Multi-pass membrane protein</topology>
    </subcellularLocation>
</comment>
<evidence type="ECO:0000313" key="14">
    <source>
        <dbReference type="EMBL" id="PMR70297.1"/>
    </source>
</evidence>
<evidence type="ECO:0000256" key="3">
    <source>
        <dbReference type="ARBA" id="ARBA00022448"/>
    </source>
</evidence>
<dbReference type="InterPro" id="IPR010617">
    <property type="entry name" value="TMEM175-like"/>
</dbReference>
<evidence type="ECO:0000313" key="15">
    <source>
        <dbReference type="Proteomes" id="UP000235346"/>
    </source>
</evidence>
<comment type="similarity">
    <text evidence="2">Belongs to the TMEM175 family.</text>
</comment>
<proteinExistence type="inferred from homology"/>
<evidence type="ECO:0000256" key="8">
    <source>
        <dbReference type="ARBA" id="ARBA00022989"/>
    </source>
</evidence>
<keyword evidence="7" id="KW-0630">Potassium</keyword>
<evidence type="ECO:0000256" key="13">
    <source>
        <dbReference type="SAM" id="Phobius"/>
    </source>
</evidence>
<gene>
    <name evidence="14" type="ORF">C1H66_07060</name>
</gene>
<sequence>MNTGRVEALTDGLLAIIITVMVFDITVTSGDRLSDLLALWPVLLSFALSFIYIAIYWNNHSYLLSACRKLTPAVMWGNMHLLFWLSLIPFTTRWVGSHPFAPVPSAIYGVVLLMAALAYFYLQTRILAQHAHDHPLRHAFRADWKRKTSMGLYAAGIGLAFLQPVFSWLLYAAVAMLWFVPDPRIARALHDHQETDA</sequence>
<feature type="transmembrane region" description="Helical" evidence="13">
    <location>
        <begin position="12"/>
        <end position="30"/>
    </location>
</feature>
<feature type="transmembrane region" description="Helical" evidence="13">
    <location>
        <begin position="36"/>
        <end position="58"/>
    </location>
</feature>
<evidence type="ECO:0000256" key="6">
    <source>
        <dbReference type="ARBA" id="ARBA00022826"/>
    </source>
</evidence>
<evidence type="ECO:0000256" key="11">
    <source>
        <dbReference type="ARBA" id="ARBA00023303"/>
    </source>
</evidence>
<feature type="transmembrane region" description="Helical" evidence="13">
    <location>
        <begin position="151"/>
        <end position="180"/>
    </location>
</feature>
<feature type="transmembrane region" description="Helical" evidence="13">
    <location>
        <begin position="70"/>
        <end position="91"/>
    </location>
</feature>
<keyword evidence="3" id="KW-0813">Transport</keyword>